<reference evidence="1 2" key="1">
    <citation type="submission" date="2024-02" db="EMBL/GenBank/DDBJ databases">
        <title>High-quality chromosome-scale genome assembly of Pensacola bahiagrass (Paspalum notatum Flugge var. saurae).</title>
        <authorList>
            <person name="Vega J.M."/>
            <person name="Podio M."/>
            <person name="Orjuela J."/>
            <person name="Siena L.A."/>
            <person name="Pessino S.C."/>
            <person name="Combes M.C."/>
            <person name="Mariac C."/>
            <person name="Albertini E."/>
            <person name="Pupilli F."/>
            <person name="Ortiz J.P.A."/>
            <person name="Leblanc O."/>
        </authorList>
    </citation>
    <scope>NUCLEOTIDE SEQUENCE [LARGE SCALE GENOMIC DNA]</scope>
    <source>
        <strain evidence="1">R1</strain>
        <tissue evidence="1">Leaf</tissue>
    </source>
</reference>
<dbReference type="Gene3D" id="1.20.1280.50">
    <property type="match status" value="1"/>
</dbReference>
<evidence type="ECO:0008006" key="3">
    <source>
        <dbReference type="Google" id="ProtNLM"/>
    </source>
</evidence>
<gene>
    <name evidence="1" type="ORF">U9M48_011582</name>
</gene>
<evidence type="ECO:0000313" key="2">
    <source>
        <dbReference type="Proteomes" id="UP001341281"/>
    </source>
</evidence>
<protein>
    <recommendedName>
        <fullName evidence="3">F-box domain-containing protein</fullName>
    </recommendedName>
</protein>
<sequence length="342" mass="36951">MAPPSPNLTGDAVAEILLRHRPEDPASLVRASLVCKPWRRILSDPTFPRRYRELHRTPPLLGFLDGAYACEALISGSFVPVAPRVSRRSSPSPNPDVRSYNQRAAVLCSAAGCDHRDCHGGPFAVVIVGNTLAGPPRAVAWAYSSEAAAWSAPVSLDLGQDPSDVTGRGAIVGGGLYFLLGRGTAILKYHVGQHCLSVIDSPCVSTKPVVLMVMAMEDDDGSLGLAAVLGSTLHLWSRKVNDDDPMMGVEATWMQHRVIDLGILLPLDGRRYHEAYVTGFAEGVNVLFVSTDATIFAFELKSGRVRKVGQLGFYYDVLPFMRFYLPDFASSKIDIASGEGLK</sequence>
<dbReference type="EMBL" id="CP144747">
    <property type="protein sequence ID" value="WVZ61761.1"/>
    <property type="molecule type" value="Genomic_DNA"/>
</dbReference>
<accession>A0AAQ3WH99</accession>
<dbReference type="PANTHER" id="PTHR32133">
    <property type="entry name" value="OS07G0120400 PROTEIN"/>
    <property type="match status" value="1"/>
</dbReference>
<name>A0AAQ3WH99_PASNO</name>
<dbReference type="Proteomes" id="UP001341281">
    <property type="component" value="Chromosome 03"/>
</dbReference>
<keyword evidence="2" id="KW-1185">Reference proteome</keyword>
<dbReference type="AlphaFoldDB" id="A0AAQ3WH99"/>
<proteinExistence type="predicted"/>
<dbReference type="SUPFAM" id="SSF81383">
    <property type="entry name" value="F-box domain"/>
    <property type="match status" value="1"/>
</dbReference>
<evidence type="ECO:0000313" key="1">
    <source>
        <dbReference type="EMBL" id="WVZ61761.1"/>
    </source>
</evidence>
<organism evidence="1 2">
    <name type="scientific">Paspalum notatum var. saurae</name>
    <dbReference type="NCBI Taxonomy" id="547442"/>
    <lineage>
        <taxon>Eukaryota</taxon>
        <taxon>Viridiplantae</taxon>
        <taxon>Streptophyta</taxon>
        <taxon>Embryophyta</taxon>
        <taxon>Tracheophyta</taxon>
        <taxon>Spermatophyta</taxon>
        <taxon>Magnoliopsida</taxon>
        <taxon>Liliopsida</taxon>
        <taxon>Poales</taxon>
        <taxon>Poaceae</taxon>
        <taxon>PACMAD clade</taxon>
        <taxon>Panicoideae</taxon>
        <taxon>Andropogonodae</taxon>
        <taxon>Paspaleae</taxon>
        <taxon>Paspalinae</taxon>
        <taxon>Paspalum</taxon>
    </lineage>
</organism>
<dbReference type="InterPro" id="IPR036047">
    <property type="entry name" value="F-box-like_dom_sf"/>
</dbReference>